<dbReference type="Gramene" id="Psat07G0049100-T1">
    <property type="protein sequence ID" value="KAI5383105.1"/>
    <property type="gene ID" value="KIW84_070491"/>
</dbReference>
<reference evidence="5 6" key="1">
    <citation type="journal article" date="2022" name="Nat. Genet.">
        <title>Improved pea reference genome and pan-genome highlight genomic features and evolutionary characteristics.</title>
        <authorList>
            <person name="Yang T."/>
            <person name="Liu R."/>
            <person name="Luo Y."/>
            <person name="Hu S."/>
            <person name="Wang D."/>
            <person name="Wang C."/>
            <person name="Pandey M.K."/>
            <person name="Ge S."/>
            <person name="Xu Q."/>
            <person name="Li N."/>
            <person name="Li G."/>
            <person name="Huang Y."/>
            <person name="Saxena R.K."/>
            <person name="Ji Y."/>
            <person name="Li M."/>
            <person name="Yan X."/>
            <person name="He Y."/>
            <person name="Liu Y."/>
            <person name="Wang X."/>
            <person name="Xiang C."/>
            <person name="Varshney R.K."/>
            <person name="Ding H."/>
            <person name="Gao S."/>
            <person name="Zong X."/>
        </authorList>
    </citation>
    <scope>NUCLEOTIDE SEQUENCE [LARGE SCALE GENOMIC DNA]</scope>
    <source>
        <strain evidence="5 6">cv. Zhongwan 6</strain>
    </source>
</reference>
<gene>
    <name evidence="4" type="ORF">KIW84_070491</name>
    <name evidence="5" type="ORF">KIW84_070493</name>
</gene>
<dbReference type="Pfam" id="PF00954">
    <property type="entry name" value="S_locus_glycop"/>
    <property type="match status" value="1"/>
</dbReference>
<name>A0A9D4ZRX3_PEA</name>
<dbReference type="PANTHER" id="PTHR48304:SF1">
    <property type="entry name" value="QLQ DOMAIN-CONTAINING PROTEIN"/>
    <property type="match status" value="1"/>
</dbReference>
<dbReference type="PANTHER" id="PTHR48304">
    <property type="entry name" value="QLQ DOMAIN-CONTAINING PROTEIN"/>
    <property type="match status" value="1"/>
</dbReference>
<proteinExistence type="predicted"/>
<keyword evidence="6" id="KW-1185">Reference proteome</keyword>
<keyword evidence="2" id="KW-1015">Disulfide bond</keyword>
<evidence type="ECO:0000259" key="3">
    <source>
        <dbReference type="Pfam" id="PF00954"/>
    </source>
</evidence>
<protein>
    <recommendedName>
        <fullName evidence="3">S-locus glycoprotein domain-containing protein</fullName>
    </recommendedName>
</protein>
<dbReference type="AlphaFoldDB" id="A0A9D4ZRX3"/>
<evidence type="ECO:0000313" key="4">
    <source>
        <dbReference type="EMBL" id="KAI5383105.1"/>
    </source>
</evidence>
<evidence type="ECO:0000313" key="6">
    <source>
        <dbReference type="Proteomes" id="UP001058974"/>
    </source>
</evidence>
<dbReference type="Gramene" id="Psat07G0049300-T1">
    <property type="protein sequence ID" value="KAI5383107.1"/>
    <property type="gene ID" value="KIW84_070493"/>
</dbReference>
<dbReference type="EMBL" id="JAMSHJ010000007">
    <property type="protein sequence ID" value="KAI5383107.1"/>
    <property type="molecule type" value="Genomic_DNA"/>
</dbReference>
<keyword evidence="1" id="KW-0732">Signal</keyword>
<feature type="domain" description="S-locus glycoprotein" evidence="3">
    <location>
        <begin position="2"/>
        <end position="42"/>
    </location>
</feature>
<organism evidence="5 6">
    <name type="scientific">Pisum sativum</name>
    <name type="common">Garden pea</name>
    <name type="synonym">Lathyrus oleraceus</name>
    <dbReference type="NCBI Taxonomy" id="3888"/>
    <lineage>
        <taxon>Eukaryota</taxon>
        <taxon>Viridiplantae</taxon>
        <taxon>Streptophyta</taxon>
        <taxon>Embryophyta</taxon>
        <taxon>Tracheophyta</taxon>
        <taxon>Spermatophyta</taxon>
        <taxon>Magnoliopsida</taxon>
        <taxon>eudicotyledons</taxon>
        <taxon>Gunneridae</taxon>
        <taxon>Pentapetalae</taxon>
        <taxon>rosids</taxon>
        <taxon>fabids</taxon>
        <taxon>Fabales</taxon>
        <taxon>Fabaceae</taxon>
        <taxon>Papilionoideae</taxon>
        <taxon>50 kb inversion clade</taxon>
        <taxon>NPAAA clade</taxon>
        <taxon>Hologalegina</taxon>
        <taxon>IRL clade</taxon>
        <taxon>Fabeae</taxon>
        <taxon>Lathyrus</taxon>
    </lineage>
</organism>
<dbReference type="InterPro" id="IPR000858">
    <property type="entry name" value="S_locus_glycoprot_dom"/>
</dbReference>
<evidence type="ECO:0000313" key="5">
    <source>
        <dbReference type="EMBL" id="KAI5383107.1"/>
    </source>
</evidence>
<comment type="caution">
    <text evidence="5">The sequence shown here is derived from an EMBL/GenBank/DDBJ whole genome shotgun (WGS) entry which is preliminary data.</text>
</comment>
<dbReference type="EMBL" id="JAMSHJ010000007">
    <property type="protein sequence ID" value="KAI5383105.1"/>
    <property type="molecule type" value="Genomic_DNA"/>
</dbReference>
<evidence type="ECO:0000256" key="1">
    <source>
        <dbReference type="ARBA" id="ARBA00022729"/>
    </source>
</evidence>
<sequence length="166" mass="18432">MEDSQSWRSVWQAVDNQCKVFATCGERGVCVFNASGSAECRCPFKTIETNKCLVPNKQDCASVCSNVNSCASSESVEMLLKSVGQEEFIPREAVIQESDACDELACLVNQMDPCLKVDEKIEFIDNVADTQSPSCIHLLLQVHRRCPPAQPHSLLRTSLIIPFQMM</sequence>
<dbReference type="GO" id="GO:0048544">
    <property type="term" value="P:recognition of pollen"/>
    <property type="evidence" value="ECO:0007669"/>
    <property type="project" value="InterPro"/>
</dbReference>
<accession>A0A9D4ZRX3</accession>
<evidence type="ECO:0000256" key="2">
    <source>
        <dbReference type="ARBA" id="ARBA00023157"/>
    </source>
</evidence>
<dbReference type="Proteomes" id="UP001058974">
    <property type="component" value="Chromosome 7"/>
</dbReference>